<dbReference type="RefSeq" id="WP_058918470.1">
    <property type="nucleotide sequence ID" value="NZ_JBHSQC010000025.1"/>
</dbReference>
<dbReference type="InterPro" id="IPR019734">
    <property type="entry name" value="TPR_rpt"/>
</dbReference>
<evidence type="ECO:0000256" key="1">
    <source>
        <dbReference type="PROSITE-ProRule" id="PRU00339"/>
    </source>
</evidence>
<protein>
    <recommendedName>
        <fullName evidence="4">Hydrolase</fullName>
    </recommendedName>
</protein>
<organism evidence="2 3">
    <name type="scientific">Carnobacterium antarcticum</name>
    <dbReference type="NCBI Taxonomy" id="2126436"/>
    <lineage>
        <taxon>Bacteria</taxon>
        <taxon>Bacillati</taxon>
        <taxon>Bacillota</taxon>
        <taxon>Bacilli</taxon>
        <taxon>Lactobacillales</taxon>
        <taxon>Carnobacteriaceae</taxon>
        <taxon>Carnobacterium</taxon>
    </lineage>
</organism>
<dbReference type="PROSITE" id="PS50005">
    <property type="entry name" value="TPR"/>
    <property type="match status" value="1"/>
</dbReference>
<name>A0ABW4NLK8_9LACT</name>
<dbReference type="SUPFAM" id="SSF48452">
    <property type="entry name" value="TPR-like"/>
    <property type="match status" value="1"/>
</dbReference>
<keyword evidence="3" id="KW-1185">Reference proteome</keyword>
<keyword evidence="1" id="KW-0802">TPR repeat</keyword>
<proteinExistence type="predicted"/>
<reference evidence="3" key="1">
    <citation type="journal article" date="2019" name="Int. J. Syst. Evol. Microbiol.">
        <title>The Global Catalogue of Microorganisms (GCM) 10K type strain sequencing project: providing services to taxonomists for standard genome sequencing and annotation.</title>
        <authorList>
            <consortium name="The Broad Institute Genomics Platform"/>
            <consortium name="The Broad Institute Genome Sequencing Center for Infectious Disease"/>
            <person name="Wu L."/>
            <person name="Ma J."/>
        </authorList>
    </citation>
    <scope>NUCLEOTIDE SEQUENCE [LARGE SCALE GENOMIC DNA]</scope>
    <source>
        <strain evidence="3">KCTC 42143</strain>
    </source>
</reference>
<evidence type="ECO:0000313" key="2">
    <source>
        <dbReference type="EMBL" id="MFD1799325.1"/>
    </source>
</evidence>
<dbReference type="EMBL" id="JBHUFF010000013">
    <property type="protein sequence ID" value="MFD1799325.1"/>
    <property type="molecule type" value="Genomic_DNA"/>
</dbReference>
<evidence type="ECO:0000313" key="3">
    <source>
        <dbReference type="Proteomes" id="UP001597285"/>
    </source>
</evidence>
<dbReference type="Proteomes" id="UP001597285">
    <property type="component" value="Unassembled WGS sequence"/>
</dbReference>
<sequence length="318" mass="37470">MGEKIEFPKNYELYLKQAMEQFNAGNMQEAANYFKEAYSIEQDKTVNTFYVTALYQIGEYRKAKEIADTQFVFYQSEERLYAFYTSVLIKAHFFDQATQIIKKELTKMKNLDSIAVWQALSEMNINEKAEDEHQKEKRHQEILKNAFSMGNQSFEKQAQTIKEIETLPLDLFIKAAKTLLANPFVNGIAKASVIEHLILHQVNESFTIDWFTEQRTIVPIKLTMLAKNKTVQIVAALLKEEIENNDPVLYQAIHQEANLHFMLLYPFIDEVITLPDYWIDLYRERYEIDYQAEMIDSTAHLLMKEWMKKLNEEIQGWI</sequence>
<evidence type="ECO:0008006" key="4">
    <source>
        <dbReference type="Google" id="ProtNLM"/>
    </source>
</evidence>
<dbReference type="InterPro" id="IPR011990">
    <property type="entry name" value="TPR-like_helical_dom_sf"/>
</dbReference>
<accession>A0ABW4NLK8</accession>
<feature type="repeat" description="TPR" evidence="1">
    <location>
        <begin position="11"/>
        <end position="44"/>
    </location>
</feature>
<comment type="caution">
    <text evidence="2">The sequence shown here is derived from an EMBL/GenBank/DDBJ whole genome shotgun (WGS) entry which is preliminary data.</text>
</comment>
<gene>
    <name evidence="2" type="ORF">ACFSBK_05615</name>
</gene>